<dbReference type="RefSeq" id="WP_338258322.1">
    <property type="nucleotide sequence ID" value="NZ_BSRI01000002.1"/>
</dbReference>
<comment type="caution">
    <text evidence="2">The sequence shown here is derived from an EMBL/GenBank/DDBJ whole genome shotgun (WGS) entry which is preliminary data.</text>
</comment>
<proteinExistence type="predicted"/>
<evidence type="ECO:0000313" key="3">
    <source>
        <dbReference type="Proteomes" id="UP001344906"/>
    </source>
</evidence>
<dbReference type="Proteomes" id="UP001344906">
    <property type="component" value="Unassembled WGS sequence"/>
</dbReference>
<organism evidence="2 3">
    <name type="scientific">Dictyobacter halimunensis</name>
    <dbReference type="NCBI Taxonomy" id="3026934"/>
    <lineage>
        <taxon>Bacteria</taxon>
        <taxon>Bacillati</taxon>
        <taxon>Chloroflexota</taxon>
        <taxon>Ktedonobacteria</taxon>
        <taxon>Ktedonobacterales</taxon>
        <taxon>Dictyobacteraceae</taxon>
        <taxon>Dictyobacter</taxon>
    </lineage>
</organism>
<name>A0ABQ6G3E0_9CHLR</name>
<dbReference type="Pfam" id="PF06439">
    <property type="entry name" value="3keto-disac_hyd"/>
    <property type="match status" value="1"/>
</dbReference>
<evidence type="ECO:0000259" key="1">
    <source>
        <dbReference type="Pfam" id="PF06439"/>
    </source>
</evidence>
<keyword evidence="3" id="KW-1185">Reference proteome</keyword>
<dbReference type="InterPro" id="IPR010496">
    <property type="entry name" value="AL/BT2_dom"/>
</dbReference>
<sequence>MKYRTQQYENRKGFLTVLSIASSSHRSMAPRRIRGSLVPILLLCILSCACAATPSASTPTPTTTGATPTPTKQAAGTVLYQSNWSRGLTDWHASAGWKIKGDTLQTDLGENRTLQIPYTPTTSDYSVEYRVQIVSVPKDGGYFMLNADPSTGKDGYQAHILNLLTATQHGYATHPLSEIVIEPFEHEMDDAVPQVLDYVPGNQWHTYRVDIQGERALFYIDGHRVSRASSAKTNALSQGPIRLICGKAILNIGPIRVLSL</sequence>
<feature type="domain" description="3-keto-alpha-glucoside-1,2-lyase/3-keto-2-hydroxy-glucal hydratase" evidence="1">
    <location>
        <begin position="88"/>
        <end position="243"/>
    </location>
</feature>
<gene>
    <name evidence="2" type="ORF">KDH_78630</name>
</gene>
<accession>A0ABQ6G3E0</accession>
<reference evidence="2 3" key="1">
    <citation type="submission" date="2023-02" db="EMBL/GenBank/DDBJ databases">
        <title>Dictyobacter halimunensis sp. nov., a new member of the class Ktedonobacteria from forest soil in a geothermal area.</title>
        <authorList>
            <person name="Rachmania M.K."/>
            <person name="Ningsih F."/>
            <person name="Sakai Y."/>
            <person name="Yabe S."/>
            <person name="Yokota A."/>
            <person name="Sjamsuridzal W."/>
        </authorList>
    </citation>
    <scope>NUCLEOTIDE SEQUENCE [LARGE SCALE GENOMIC DNA]</scope>
    <source>
        <strain evidence="2 3">S3.2.2.5</strain>
    </source>
</reference>
<protein>
    <recommendedName>
        <fullName evidence="1">3-keto-alpha-glucoside-1,2-lyase/3-keto-2-hydroxy-glucal hydratase domain-containing protein</fullName>
    </recommendedName>
</protein>
<dbReference type="Gene3D" id="2.60.120.560">
    <property type="entry name" value="Exo-inulinase, domain 1"/>
    <property type="match status" value="1"/>
</dbReference>
<evidence type="ECO:0000313" key="2">
    <source>
        <dbReference type="EMBL" id="GLV61046.1"/>
    </source>
</evidence>
<dbReference type="EMBL" id="BSRI01000002">
    <property type="protein sequence ID" value="GLV61046.1"/>
    <property type="molecule type" value="Genomic_DNA"/>
</dbReference>